<reference evidence="3" key="1">
    <citation type="submission" date="2016-06" db="UniProtKB">
        <authorList>
            <consortium name="WormBaseParasite"/>
        </authorList>
    </citation>
    <scope>IDENTIFICATION</scope>
</reference>
<evidence type="ECO:0000313" key="1">
    <source>
        <dbReference type="EMBL" id="VDL96597.1"/>
    </source>
</evidence>
<evidence type="ECO:0000313" key="3">
    <source>
        <dbReference type="WBParaSite" id="SSLN_0001061001-mRNA-1"/>
    </source>
</evidence>
<dbReference type="WBParaSite" id="SSLN_0001061001-mRNA-1">
    <property type="protein sequence ID" value="SSLN_0001061001-mRNA-1"/>
    <property type="gene ID" value="SSLN_0001061001"/>
</dbReference>
<reference evidence="1 2" key="2">
    <citation type="submission" date="2018-11" db="EMBL/GenBank/DDBJ databases">
        <authorList>
            <consortium name="Pathogen Informatics"/>
        </authorList>
    </citation>
    <scope>NUCLEOTIDE SEQUENCE [LARGE SCALE GENOMIC DNA]</scope>
    <source>
        <strain evidence="1 2">NST_G2</strain>
    </source>
</reference>
<dbReference type="Proteomes" id="UP000275846">
    <property type="component" value="Unassembled WGS sequence"/>
</dbReference>
<protein>
    <submittedName>
        <fullName evidence="1 3">Uncharacterized protein</fullName>
    </submittedName>
</protein>
<gene>
    <name evidence="1" type="ORF">SSLN_LOCUS10212</name>
</gene>
<name>A0A183T164_SCHSO</name>
<accession>A0A183T164</accession>
<proteinExistence type="predicted"/>
<sequence>MQDVWMARKVEIKGADGNTLLAEKTQVLNLWVEHFRSVLNQHSAISDAAIDRLPDVETNAGLDLLLRFKSMVSPN</sequence>
<organism evidence="3">
    <name type="scientific">Schistocephalus solidus</name>
    <name type="common">Tapeworm</name>
    <dbReference type="NCBI Taxonomy" id="70667"/>
    <lineage>
        <taxon>Eukaryota</taxon>
        <taxon>Metazoa</taxon>
        <taxon>Spiralia</taxon>
        <taxon>Lophotrochozoa</taxon>
        <taxon>Platyhelminthes</taxon>
        <taxon>Cestoda</taxon>
        <taxon>Eucestoda</taxon>
        <taxon>Diphyllobothriidea</taxon>
        <taxon>Diphyllobothriidae</taxon>
        <taxon>Schistocephalus</taxon>
    </lineage>
</organism>
<dbReference type="AlphaFoldDB" id="A0A183T164"/>
<dbReference type="OrthoDB" id="6303038at2759"/>
<dbReference type="EMBL" id="UYSU01035728">
    <property type="protein sequence ID" value="VDL96597.1"/>
    <property type="molecule type" value="Genomic_DNA"/>
</dbReference>
<keyword evidence="2" id="KW-1185">Reference proteome</keyword>
<evidence type="ECO:0000313" key="2">
    <source>
        <dbReference type="Proteomes" id="UP000275846"/>
    </source>
</evidence>